<dbReference type="EC" id="2.5.1.16" evidence="3"/>
<dbReference type="InterPro" id="IPR029063">
    <property type="entry name" value="SAM-dependent_MTases_sf"/>
</dbReference>
<evidence type="ECO:0000313" key="4">
    <source>
        <dbReference type="Proteomes" id="UP000538666"/>
    </source>
</evidence>
<dbReference type="AlphaFoldDB" id="A0A841JQZ2"/>
<dbReference type="OrthoDB" id="117774at2"/>
<reference evidence="3 4" key="1">
    <citation type="submission" date="2020-08" db="EMBL/GenBank/DDBJ databases">
        <title>Genomic Encyclopedia of Type Strains, Phase IV (KMG-IV): sequencing the most valuable type-strain genomes for metagenomic binning, comparative biology and taxonomic classification.</title>
        <authorList>
            <person name="Goeker M."/>
        </authorList>
    </citation>
    <scope>NUCLEOTIDE SEQUENCE [LARGE SCALE GENOMIC DNA]</scope>
    <source>
        <strain evidence="3 4">DSM 103733</strain>
    </source>
</reference>
<comment type="caution">
    <text evidence="3">The sequence shown here is derived from an EMBL/GenBank/DDBJ whole genome shotgun (WGS) entry which is preliminary data.</text>
</comment>
<dbReference type="SUPFAM" id="SSF53335">
    <property type="entry name" value="S-adenosyl-L-methionine-dependent methyltransferases"/>
    <property type="match status" value="1"/>
</dbReference>
<gene>
    <name evidence="3" type="ORF">HNQ77_001519</name>
</gene>
<dbReference type="PANTHER" id="PTHR43317">
    <property type="entry name" value="THERMOSPERMINE SYNTHASE ACAULIS5"/>
    <property type="match status" value="1"/>
</dbReference>
<dbReference type="CDD" id="cd02440">
    <property type="entry name" value="AdoMet_MTases"/>
    <property type="match status" value="1"/>
</dbReference>
<evidence type="ECO:0000313" key="3">
    <source>
        <dbReference type="EMBL" id="MBB6143570.1"/>
    </source>
</evidence>
<name>A0A841JQZ2_9BACT</name>
<dbReference type="NCBIfam" id="NF037959">
    <property type="entry name" value="MFS_SpdSyn"/>
    <property type="match status" value="1"/>
</dbReference>
<dbReference type="RefSeq" id="WP_050058809.1">
    <property type="nucleotide sequence ID" value="NZ_JACHEK010000003.1"/>
</dbReference>
<keyword evidence="3" id="KW-0808">Transferase</keyword>
<keyword evidence="1" id="KW-0620">Polyamine biosynthesis</keyword>
<dbReference type="Proteomes" id="UP000538666">
    <property type="component" value="Unassembled WGS sequence"/>
</dbReference>
<proteinExistence type="predicted"/>
<dbReference type="PANTHER" id="PTHR43317:SF1">
    <property type="entry name" value="THERMOSPERMINE SYNTHASE ACAULIS5"/>
    <property type="match status" value="1"/>
</dbReference>
<accession>A0A841JQZ2</accession>
<feature type="region of interest" description="Disordered" evidence="2">
    <location>
        <begin position="1"/>
        <end position="20"/>
    </location>
</feature>
<dbReference type="Pfam" id="PF01564">
    <property type="entry name" value="Spermine_synth"/>
    <property type="match status" value="1"/>
</dbReference>
<organism evidence="3 4">
    <name type="scientific">Silvibacterium bohemicum</name>
    <dbReference type="NCBI Taxonomy" id="1577686"/>
    <lineage>
        <taxon>Bacteria</taxon>
        <taxon>Pseudomonadati</taxon>
        <taxon>Acidobacteriota</taxon>
        <taxon>Terriglobia</taxon>
        <taxon>Terriglobales</taxon>
        <taxon>Acidobacteriaceae</taxon>
        <taxon>Silvibacterium</taxon>
    </lineage>
</organism>
<evidence type="ECO:0000256" key="1">
    <source>
        <dbReference type="ARBA" id="ARBA00023115"/>
    </source>
</evidence>
<dbReference type="GO" id="GO:0004766">
    <property type="term" value="F:spermidine synthase activity"/>
    <property type="evidence" value="ECO:0007669"/>
    <property type="project" value="UniProtKB-EC"/>
</dbReference>
<evidence type="ECO:0000256" key="2">
    <source>
        <dbReference type="SAM" id="MobiDB-lite"/>
    </source>
</evidence>
<dbReference type="Gene3D" id="3.40.50.150">
    <property type="entry name" value="Vaccinia Virus protein VP39"/>
    <property type="match status" value="1"/>
</dbReference>
<dbReference type="GO" id="GO:0006596">
    <property type="term" value="P:polyamine biosynthetic process"/>
    <property type="evidence" value="ECO:0007669"/>
    <property type="project" value="UniProtKB-KW"/>
</dbReference>
<protein>
    <submittedName>
        <fullName evidence="3">Spermidine synthase</fullName>
        <ecNumber evidence="3">2.5.1.16</ecNumber>
    </submittedName>
</protein>
<sequence length="254" mass="28189">MDSLAAPSPASPAEEEPSVPAHVPVPVVSEDAGVLTLHFQSDYVQSQMLVGEPDSLALAYSRTMMAFELFVPDAQQIAMIGLGGGSMAKWCYRHHPQADLTVVEINPHVIALRDRFQIPEDDRRFRILCEDGTKFVERISSKFDVLLVDAFATDHLPPELCSQRFYDDCYQTLRGSGLMVVNLCEEDNRPILARIRETFNGRVLLSPDSDGNTVVFACKGKLLWSKGESPGSLQMKLRKFEKKYGLAKAMAPVS</sequence>
<dbReference type="EMBL" id="JACHEK010000003">
    <property type="protein sequence ID" value="MBB6143570.1"/>
    <property type="molecule type" value="Genomic_DNA"/>
</dbReference>
<keyword evidence="4" id="KW-1185">Reference proteome</keyword>